<comment type="caution">
    <text evidence="1">The sequence shown here is derived from an EMBL/GenBank/DDBJ whole genome shotgun (WGS) entry which is preliminary data.</text>
</comment>
<dbReference type="Proteomes" id="UP000024635">
    <property type="component" value="Unassembled WGS sequence"/>
</dbReference>
<organism evidence="1 2">
    <name type="scientific">Ancylostoma ceylanicum</name>
    <dbReference type="NCBI Taxonomy" id="53326"/>
    <lineage>
        <taxon>Eukaryota</taxon>
        <taxon>Metazoa</taxon>
        <taxon>Ecdysozoa</taxon>
        <taxon>Nematoda</taxon>
        <taxon>Chromadorea</taxon>
        <taxon>Rhabditida</taxon>
        <taxon>Rhabditina</taxon>
        <taxon>Rhabditomorpha</taxon>
        <taxon>Strongyloidea</taxon>
        <taxon>Ancylostomatidae</taxon>
        <taxon>Ancylostomatinae</taxon>
        <taxon>Ancylostoma</taxon>
    </lineage>
</organism>
<proteinExistence type="predicted"/>
<evidence type="ECO:0000313" key="2">
    <source>
        <dbReference type="Proteomes" id="UP000024635"/>
    </source>
</evidence>
<dbReference type="AlphaFoldDB" id="A0A016SZH1"/>
<gene>
    <name evidence="1" type="primary">Acey_s0153.g2914</name>
    <name evidence="1" type="ORF">Y032_0153g2914</name>
</gene>
<reference evidence="2" key="1">
    <citation type="journal article" date="2015" name="Nat. Genet.">
        <title>The genome and transcriptome of the zoonotic hookworm Ancylostoma ceylanicum identify infection-specific gene families.</title>
        <authorList>
            <person name="Schwarz E.M."/>
            <person name="Hu Y."/>
            <person name="Antoshechkin I."/>
            <person name="Miller M.M."/>
            <person name="Sternberg P.W."/>
            <person name="Aroian R.V."/>
        </authorList>
    </citation>
    <scope>NUCLEOTIDE SEQUENCE</scope>
    <source>
        <strain evidence="2">HY135</strain>
    </source>
</reference>
<name>A0A016SZH1_9BILA</name>
<keyword evidence="2" id="KW-1185">Reference proteome</keyword>
<protein>
    <submittedName>
        <fullName evidence="1">Uncharacterized protein</fullName>
    </submittedName>
</protein>
<accession>A0A016SZH1</accession>
<sequence>MSDSRHKDTKRKTDNRCAPMTAITQQPKLDAEMLLFIKVRHLIWRFVKRNLWLQTAPEPETNFRRGIVWNFHRENREMSDCHRTSTV</sequence>
<evidence type="ECO:0000313" key="1">
    <source>
        <dbReference type="EMBL" id="EYB96108.1"/>
    </source>
</evidence>
<dbReference type="EMBL" id="JARK01001489">
    <property type="protein sequence ID" value="EYB96108.1"/>
    <property type="molecule type" value="Genomic_DNA"/>
</dbReference>